<dbReference type="InterPro" id="IPR008936">
    <property type="entry name" value="Rho_GTPase_activation_prot"/>
</dbReference>
<feature type="domain" description="Rho-GAP" evidence="2">
    <location>
        <begin position="488"/>
        <end position="707"/>
    </location>
</feature>
<dbReference type="SUPFAM" id="SSF48350">
    <property type="entry name" value="GTPase activation domain, GAP"/>
    <property type="match status" value="1"/>
</dbReference>
<organism evidence="3 4">
    <name type="scientific">Diatrype stigma</name>
    <dbReference type="NCBI Taxonomy" id="117547"/>
    <lineage>
        <taxon>Eukaryota</taxon>
        <taxon>Fungi</taxon>
        <taxon>Dikarya</taxon>
        <taxon>Ascomycota</taxon>
        <taxon>Pezizomycotina</taxon>
        <taxon>Sordariomycetes</taxon>
        <taxon>Xylariomycetidae</taxon>
        <taxon>Xylariales</taxon>
        <taxon>Diatrypaceae</taxon>
        <taxon>Diatrype</taxon>
    </lineage>
</organism>
<protein>
    <recommendedName>
        <fullName evidence="2">Rho-GAP domain-containing protein</fullName>
    </recommendedName>
</protein>
<feature type="region of interest" description="Disordered" evidence="1">
    <location>
        <begin position="276"/>
        <end position="430"/>
    </location>
</feature>
<evidence type="ECO:0000313" key="3">
    <source>
        <dbReference type="EMBL" id="KAK7750837.1"/>
    </source>
</evidence>
<feature type="region of interest" description="Disordered" evidence="1">
    <location>
        <begin position="459"/>
        <end position="483"/>
    </location>
</feature>
<dbReference type="PROSITE" id="PS50238">
    <property type="entry name" value="RHOGAP"/>
    <property type="match status" value="1"/>
</dbReference>
<dbReference type="Proteomes" id="UP001320420">
    <property type="component" value="Unassembled WGS sequence"/>
</dbReference>
<proteinExistence type="predicted"/>
<dbReference type="Gene3D" id="1.10.555.10">
    <property type="entry name" value="Rho GTPase activation protein"/>
    <property type="match status" value="1"/>
</dbReference>
<feature type="compositionally biased region" description="Low complexity" evidence="1">
    <location>
        <begin position="336"/>
        <end position="348"/>
    </location>
</feature>
<dbReference type="Pfam" id="PF00620">
    <property type="entry name" value="RhoGAP"/>
    <property type="match status" value="1"/>
</dbReference>
<gene>
    <name evidence="3" type="ORF">SLS62_007236</name>
</gene>
<dbReference type="SMART" id="SM00324">
    <property type="entry name" value="RhoGAP"/>
    <property type="match status" value="1"/>
</dbReference>
<accession>A0AAN9UQ37</accession>
<dbReference type="InterPro" id="IPR000198">
    <property type="entry name" value="RhoGAP_dom"/>
</dbReference>
<dbReference type="GO" id="GO:0007165">
    <property type="term" value="P:signal transduction"/>
    <property type="evidence" value="ECO:0007669"/>
    <property type="project" value="InterPro"/>
</dbReference>
<evidence type="ECO:0000259" key="2">
    <source>
        <dbReference type="PROSITE" id="PS50238"/>
    </source>
</evidence>
<evidence type="ECO:0000256" key="1">
    <source>
        <dbReference type="SAM" id="MobiDB-lite"/>
    </source>
</evidence>
<comment type="caution">
    <text evidence="3">The sequence shown here is derived from an EMBL/GenBank/DDBJ whole genome shotgun (WGS) entry which is preliminary data.</text>
</comment>
<dbReference type="AlphaFoldDB" id="A0AAN9UQ37"/>
<name>A0AAN9UQ37_9PEZI</name>
<reference evidence="3 4" key="1">
    <citation type="submission" date="2024-02" db="EMBL/GenBank/DDBJ databases">
        <title>De novo assembly and annotation of 12 fungi associated with fruit tree decline syndrome in Ontario, Canada.</title>
        <authorList>
            <person name="Sulman M."/>
            <person name="Ellouze W."/>
            <person name="Ilyukhin E."/>
        </authorList>
    </citation>
    <scope>NUCLEOTIDE SEQUENCE [LARGE SCALE GENOMIC DNA]</scope>
    <source>
        <strain evidence="3 4">M11/M66-122</strain>
    </source>
</reference>
<keyword evidence="4" id="KW-1185">Reference proteome</keyword>
<sequence length="745" mass="81073">MDCMTLGNDIAKVSLALNGFVREVREARADVDGISRELHSLQSVLDLLKEDTELFPRPLAAQTPIVLEHCNQVVEDLDYCFSILNRVDLPRQDKRKLWAARGKKESSRFKPALEAHRALIGLALDLVEATTPRDTAAHDVEDDEAYEIERPEYGSSTIENVSRIIGELGSLRIRLAKEFEKKDPEYVLHEYMMSLKSYGEAVISGTESEYTAEQGAYMGENELFGAYIGDSPDSAIGVYSNEPVLQTLRDAIARNAEYGGGVHPIIDDIIEEEEPAELELSRAPTPPPKDVKRRELARRRSSMAASPSFQMPMPTDSVSPTDSQFAVVTEVETGRSQESNSQESTSSKGGSGSGSGSGSTQEGSASPPTPKSSRFSKILGSVRRKASYERPATAAASHHHHPPLPGSSGNSRPSGEMRPSTPVMQGSLVRRGSRRLSVTFKKLPMWNAEIDQLLMGTTTMTTTSTGGGPDDDGTTNGSGGGGDPVFGVALQKSIATAKGTAKTHHSGGGRATRREYPLCVQKSCLYIKAEGGASAPNIFADPGDPRRVQRLKEAFSRAPGYGHDVDWDAYGPHDAAAVVLLFLAQLPKPLVSESAARRWVALSRQAAVSGGGGKGGGGGRARPWEECIDFWEEALGAIRGGPARSLFKLLLNLWADVAAAADHNDMTAERLASCVLKPLMHVSPADRHETDFVLALAFLIRRRGEYVDMLRRDQDQDQDRDQDQSQKQNLKDIKVQVKRISRARW</sequence>
<feature type="compositionally biased region" description="Polar residues" evidence="1">
    <location>
        <begin position="316"/>
        <end position="326"/>
    </location>
</feature>
<dbReference type="EMBL" id="JAKJXP020000058">
    <property type="protein sequence ID" value="KAK7750837.1"/>
    <property type="molecule type" value="Genomic_DNA"/>
</dbReference>
<evidence type="ECO:0000313" key="4">
    <source>
        <dbReference type="Proteomes" id="UP001320420"/>
    </source>
</evidence>